<sequence>MLLNLFSLPGVTPAGATSSSYTIAWAGDPAPVEEEPDSAAMCTTLASLSPFVVGAAGVVAAAVMERVSAAGIALAVPELV</sequence>
<reference evidence="1 2" key="1">
    <citation type="journal article" date="2017" name="Genome Biol. Evol.">
        <title>Phytophthora megakarya and P. palmivora, closely related causal agents of cacao black pod rot, underwent increases in genome sizes and gene numbers by different mechanisms.</title>
        <authorList>
            <person name="Ali S.S."/>
            <person name="Shao J."/>
            <person name="Lary D.J."/>
            <person name="Kronmiller B."/>
            <person name="Shen D."/>
            <person name="Strem M.D."/>
            <person name="Amoako-Attah I."/>
            <person name="Akrofi A.Y."/>
            <person name="Begoude B.A."/>
            <person name="Ten Hoopen G.M."/>
            <person name="Coulibaly K."/>
            <person name="Kebe B.I."/>
            <person name="Melnick R.L."/>
            <person name="Guiltinan M.J."/>
            <person name="Tyler B.M."/>
            <person name="Meinhardt L.W."/>
            <person name="Bailey B.A."/>
        </authorList>
    </citation>
    <scope>NUCLEOTIDE SEQUENCE [LARGE SCALE GENOMIC DNA]</scope>
    <source>
        <strain evidence="2">sbr112.9</strain>
    </source>
</reference>
<name>A0A2P4XN38_9STRA</name>
<evidence type="ECO:0000313" key="2">
    <source>
        <dbReference type="Proteomes" id="UP000237271"/>
    </source>
</evidence>
<dbReference type="EMBL" id="NCKW01009496">
    <property type="protein sequence ID" value="POM66971.1"/>
    <property type="molecule type" value="Genomic_DNA"/>
</dbReference>
<protein>
    <submittedName>
        <fullName evidence="1">Uncharacterized protein</fullName>
    </submittedName>
</protein>
<proteinExistence type="predicted"/>
<dbReference type="AlphaFoldDB" id="A0A2P4XN38"/>
<evidence type="ECO:0000313" key="1">
    <source>
        <dbReference type="EMBL" id="POM66971.1"/>
    </source>
</evidence>
<dbReference type="Proteomes" id="UP000237271">
    <property type="component" value="Unassembled WGS sequence"/>
</dbReference>
<gene>
    <name evidence="1" type="ORF">PHPALM_17089</name>
</gene>
<comment type="caution">
    <text evidence="1">The sequence shown here is derived from an EMBL/GenBank/DDBJ whole genome shotgun (WGS) entry which is preliminary data.</text>
</comment>
<feature type="non-terminal residue" evidence="1">
    <location>
        <position position="80"/>
    </location>
</feature>
<organism evidence="1 2">
    <name type="scientific">Phytophthora palmivora</name>
    <dbReference type="NCBI Taxonomy" id="4796"/>
    <lineage>
        <taxon>Eukaryota</taxon>
        <taxon>Sar</taxon>
        <taxon>Stramenopiles</taxon>
        <taxon>Oomycota</taxon>
        <taxon>Peronosporomycetes</taxon>
        <taxon>Peronosporales</taxon>
        <taxon>Peronosporaceae</taxon>
        <taxon>Phytophthora</taxon>
    </lineage>
</organism>
<accession>A0A2P4XN38</accession>
<keyword evidence="2" id="KW-1185">Reference proteome</keyword>